<keyword evidence="3" id="KW-1185">Reference proteome</keyword>
<sequence length="194" mass="22167">MVDKKLSDLETRINNCRHCESALGFKPNPIIQLSSLAKIVIVGQAPGVKAHNSGIAFNDASGDKLRLWLGVDKVRFYESSNFALLPMGFCYPGRGKSGDLPPRAECAQIWRTELEPYVAQSGLVLLIGQYAQRYYLREKYINVTQNVKDSFVNKHKYFCLPHPSPRNNRWFRENPWFETDTVPSLKHQVNINLQ</sequence>
<evidence type="ECO:0000313" key="3">
    <source>
        <dbReference type="Proteomes" id="UP000286482"/>
    </source>
</evidence>
<dbReference type="AlphaFoldDB" id="A0A420EHN5"/>
<dbReference type="InterPro" id="IPR005122">
    <property type="entry name" value="Uracil-DNA_glycosylase-like"/>
</dbReference>
<feature type="domain" description="Uracil-DNA glycosylase-like" evidence="1">
    <location>
        <begin position="30"/>
        <end position="186"/>
    </location>
</feature>
<evidence type="ECO:0000313" key="2">
    <source>
        <dbReference type="EMBL" id="RKF20164.1"/>
    </source>
</evidence>
<dbReference type="RefSeq" id="WP_120354168.1">
    <property type="nucleotide sequence ID" value="NZ_RAQO01000004.1"/>
</dbReference>
<accession>A0A420EHN5</accession>
<dbReference type="Gene3D" id="3.40.470.10">
    <property type="entry name" value="Uracil-DNA glycosylase-like domain"/>
    <property type="match status" value="1"/>
</dbReference>
<protein>
    <submittedName>
        <fullName evidence="2">Uracil-DNA glycosylase family protein</fullName>
    </submittedName>
</protein>
<name>A0A420EHN5_9ALTE</name>
<evidence type="ECO:0000259" key="1">
    <source>
        <dbReference type="SMART" id="SM00986"/>
    </source>
</evidence>
<dbReference type="InterPro" id="IPR036895">
    <property type="entry name" value="Uracil-DNA_glycosylase-like_sf"/>
</dbReference>
<comment type="caution">
    <text evidence="2">The sequence shown here is derived from an EMBL/GenBank/DDBJ whole genome shotgun (WGS) entry which is preliminary data.</text>
</comment>
<dbReference type="OrthoDB" id="9789139at2"/>
<dbReference type="PANTHER" id="PTHR42160">
    <property type="entry name" value="URACIL-DNA GLYCOSYLASE SUPERFAMILY PROTEIN"/>
    <property type="match status" value="1"/>
</dbReference>
<dbReference type="Pfam" id="PF03167">
    <property type="entry name" value="UDG"/>
    <property type="match status" value="1"/>
</dbReference>
<dbReference type="SMART" id="SM00987">
    <property type="entry name" value="UreE_C"/>
    <property type="match status" value="1"/>
</dbReference>
<reference evidence="2 3" key="1">
    <citation type="submission" date="2018-09" db="EMBL/GenBank/DDBJ databases">
        <authorList>
            <person name="Wang Z."/>
        </authorList>
    </citation>
    <scope>NUCLEOTIDE SEQUENCE [LARGE SCALE GENOMIC DNA]</scope>
    <source>
        <strain evidence="2 3">ALS 81</strain>
    </source>
</reference>
<dbReference type="SMART" id="SM00986">
    <property type="entry name" value="UDG"/>
    <property type="match status" value="1"/>
</dbReference>
<dbReference type="CDD" id="cd10033">
    <property type="entry name" value="UDG_like"/>
    <property type="match status" value="1"/>
</dbReference>
<proteinExistence type="predicted"/>
<organism evidence="2 3">
    <name type="scientific">Alginatibacterium sediminis</name>
    <dbReference type="NCBI Taxonomy" id="2164068"/>
    <lineage>
        <taxon>Bacteria</taxon>
        <taxon>Pseudomonadati</taxon>
        <taxon>Pseudomonadota</taxon>
        <taxon>Gammaproteobacteria</taxon>
        <taxon>Alteromonadales</taxon>
        <taxon>Alteromonadaceae</taxon>
        <taxon>Alginatibacterium</taxon>
    </lineage>
</organism>
<gene>
    <name evidence="2" type="ORF">DBZ36_06880</name>
</gene>
<dbReference type="SUPFAM" id="SSF52141">
    <property type="entry name" value="Uracil-DNA glycosylase-like"/>
    <property type="match status" value="1"/>
</dbReference>
<dbReference type="PANTHER" id="PTHR42160:SF1">
    <property type="entry name" value="URACIL-DNA GLYCOSYLASE SUPERFAMILY PROTEIN"/>
    <property type="match status" value="1"/>
</dbReference>
<dbReference type="Proteomes" id="UP000286482">
    <property type="component" value="Unassembled WGS sequence"/>
</dbReference>
<dbReference type="EMBL" id="RAQO01000004">
    <property type="protein sequence ID" value="RKF20164.1"/>
    <property type="molecule type" value="Genomic_DNA"/>
</dbReference>
<dbReference type="InterPro" id="IPR047124">
    <property type="entry name" value="HI_0220.2"/>
</dbReference>